<proteinExistence type="predicted"/>
<name>A0ABS0D245_9NOCA</name>
<reference evidence="1 2" key="1">
    <citation type="submission" date="2020-10" db="EMBL/GenBank/DDBJ databases">
        <title>Identification of Nocardia species via Next-generation sequencing and recognition of intraspecies genetic diversity.</title>
        <authorList>
            <person name="Li P."/>
            <person name="Li P."/>
            <person name="Lu B."/>
        </authorList>
    </citation>
    <scope>NUCLEOTIDE SEQUENCE [LARGE SCALE GENOMIC DNA]</scope>
    <source>
        <strain evidence="1 2">BJ06-0157</strain>
    </source>
</reference>
<evidence type="ECO:0000313" key="2">
    <source>
        <dbReference type="Proteomes" id="UP000702209"/>
    </source>
</evidence>
<dbReference type="Gene3D" id="3.30.420.10">
    <property type="entry name" value="Ribonuclease H-like superfamily/Ribonuclease H"/>
    <property type="match status" value="1"/>
</dbReference>
<dbReference type="EMBL" id="JADLQX010000024">
    <property type="protein sequence ID" value="MBF6301199.1"/>
    <property type="molecule type" value="Genomic_DNA"/>
</dbReference>
<evidence type="ECO:0000313" key="1">
    <source>
        <dbReference type="EMBL" id="MBF6301199.1"/>
    </source>
</evidence>
<keyword evidence="2" id="KW-1185">Reference proteome</keyword>
<comment type="caution">
    <text evidence="1">The sequence shown here is derived from an EMBL/GenBank/DDBJ whole genome shotgun (WGS) entry which is preliminary data.</text>
</comment>
<accession>A0ABS0D245</accession>
<dbReference type="InterPro" id="IPR036397">
    <property type="entry name" value="RNaseH_sf"/>
</dbReference>
<organism evidence="1 2">
    <name type="scientific">Nocardia amamiensis</name>
    <dbReference type="NCBI Taxonomy" id="404578"/>
    <lineage>
        <taxon>Bacteria</taxon>
        <taxon>Bacillati</taxon>
        <taxon>Actinomycetota</taxon>
        <taxon>Actinomycetes</taxon>
        <taxon>Mycobacteriales</taxon>
        <taxon>Nocardiaceae</taxon>
        <taxon>Nocardia</taxon>
    </lineage>
</organism>
<protein>
    <submittedName>
        <fullName evidence="1">Uncharacterized protein</fullName>
    </submittedName>
</protein>
<dbReference type="Proteomes" id="UP000702209">
    <property type="component" value="Unassembled WGS sequence"/>
</dbReference>
<gene>
    <name evidence="1" type="ORF">IU459_27175</name>
</gene>
<dbReference type="RefSeq" id="WP_195132425.1">
    <property type="nucleotide sequence ID" value="NZ_JADLQX010000024.1"/>
</dbReference>
<sequence>MASTTFVDVETTAAHLRRRPWEIHLIQEFEKYSGDPVECREINIQITKVDLTYAEPAALKIGRFHQRHVEYATDRGPDAPPVLWWPAAHTPDIPAGTTPAEHAATTIDEAIADGGIDPATVFAVDEPTAAVLVSRWTAGTNIVGLNPNFDTETFAWMLDRHGLDAEPWDYHLTNIATEAAGWLRGQLGVSYAAAMAEGGLAAAAAEPLRITLALLERLPRNSALLSRLCGVEPPAPGQAHAARADALWVRRWWHRMQMGAITYA</sequence>